<accession>A0A835RCX6</accession>
<name>A0A835RCX6_VANPL</name>
<evidence type="ECO:0000313" key="2">
    <source>
        <dbReference type="Proteomes" id="UP000639772"/>
    </source>
</evidence>
<dbReference type="Proteomes" id="UP000639772">
    <property type="component" value="Unassembled WGS sequence"/>
</dbReference>
<protein>
    <submittedName>
        <fullName evidence="1">Uncharacterized protein</fullName>
    </submittedName>
</protein>
<gene>
    <name evidence="1" type="ORF">HPP92_012227</name>
</gene>
<reference evidence="1 2" key="1">
    <citation type="journal article" date="2020" name="Nat. Food">
        <title>A phased Vanilla planifolia genome enables genetic improvement of flavour and production.</title>
        <authorList>
            <person name="Hasing T."/>
            <person name="Tang H."/>
            <person name="Brym M."/>
            <person name="Khazi F."/>
            <person name="Huang T."/>
            <person name="Chambers A.H."/>
        </authorList>
    </citation>
    <scope>NUCLEOTIDE SEQUENCE [LARGE SCALE GENOMIC DNA]</scope>
    <source>
        <tissue evidence="1">Leaf</tissue>
    </source>
</reference>
<evidence type="ECO:0000313" key="1">
    <source>
        <dbReference type="EMBL" id="KAG0484143.1"/>
    </source>
</evidence>
<organism evidence="1 2">
    <name type="scientific">Vanilla planifolia</name>
    <name type="common">Vanilla</name>
    <dbReference type="NCBI Taxonomy" id="51239"/>
    <lineage>
        <taxon>Eukaryota</taxon>
        <taxon>Viridiplantae</taxon>
        <taxon>Streptophyta</taxon>
        <taxon>Embryophyta</taxon>
        <taxon>Tracheophyta</taxon>
        <taxon>Spermatophyta</taxon>
        <taxon>Magnoliopsida</taxon>
        <taxon>Liliopsida</taxon>
        <taxon>Asparagales</taxon>
        <taxon>Orchidaceae</taxon>
        <taxon>Vanilloideae</taxon>
        <taxon>Vanilleae</taxon>
        <taxon>Vanilla</taxon>
    </lineage>
</organism>
<dbReference type="EMBL" id="JADCNM010000005">
    <property type="protein sequence ID" value="KAG0484143.1"/>
    <property type="molecule type" value="Genomic_DNA"/>
</dbReference>
<comment type="caution">
    <text evidence="1">The sequence shown here is derived from an EMBL/GenBank/DDBJ whole genome shotgun (WGS) entry which is preliminary data.</text>
</comment>
<dbReference type="AlphaFoldDB" id="A0A835RCX6"/>
<proteinExistence type="predicted"/>
<sequence length="101" mass="11107">MKALGDLIGNCFVQIENLADAAASMMSLEKKMVQMTCTHFLLAISKTKTMGMPQCLWIHSRISASNTDYNDVFGCEDSLLQLGGSKQLSYPLNILTKGNCR</sequence>